<evidence type="ECO:0000313" key="4">
    <source>
        <dbReference type="EMBL" id="SUX43442.1"/>
    </source>
</evidence>
<evidence type="ECO:0000259" key="2">
    <source>
        <dbReference type="PROSITE" id="PS50943"/>
    </source>
</evidence>
<name>A0A381FBL2_9FLAO</name>
<evidence type="ECO:0000313" key="6">
    <source>
        <dbReference type="Proteomes" id="UP000255231"/>
    </source>
</evidence>
<proteinExistence type="predicted"/>
<dbReference type="Gene3D" id="1.10.260.40">
    <property type="entry name" value="lambda repressor-like DNA-binding domains"/>
    <property type="match status" value="1"/>
</dbReference>
<dbReference type="AlphaFoldDB" id="A0A381FBL2"/>
<dbReference type="Proteomes" id="UP000255231">
    <property type="component" value="Unassembled WGS sequence"/>
</dbReference>
<evidence type="ECO:0000313" key="5">
    <source>
        <dbReference type="Proteomes" id="UP000185725"/>
    </source>
</evidence>
<dbReference type="GO" id="GO:0003677">
    <property type="term" value="F:DNA binding"/>
    <property type="evidence" value="ECO:0007669"/>
    <property type="project" value="InterPro"/>
</dbReference>
<keyword evidence="5" id="KW-1185">Reference proteome</keyword>
<dbReference type="EMBL" id="FTMF01000015">
    <property type="protein sequence ID" value="SIR25321.1"/>
    <property type="molecule type" value="Genomic_DNA"/>
</dbReference>
<dbReference type="Proteomes" id="UP000185725">
    <property type="component" value="Unassembled WGS sequence"/>
</dbReference>
<dbReference type="GeneID" id="303673459"/>
<dbReference type="EMBL" id="UFVS01000001">
    <property type="protein sequence ID" value="SUX43442.1"/>
    <property type="molecule type" value="Genomic_DNA"/>
</dbReference>
<reference evidence="3 5" key="1">
    <citation type="submission" date="2017-01" db="EMBL/GenBank/DDBJ databases">
        <authorList>
            <person name="Varghese N."/>
            <person name="Submissions S."/>
        </authorList>
    </citation>
    <scope>NUCLEOTIDE SEQUENCE [LARGE SCALE GENOMIC DNA]</scope>
    <source>
        <strain evidence="3 5">ATCC 27950</strain>
    </source>
</reference>
<evidence type="ECO:0000313" key="3">
    <source>
        <dbReference type="EMBL" id="SIR25321.1"/>
    </source>
</evidence>
<sequence length="141" mass="16161">MDSSDLKRLRESLNLSQEDVANITSTSVRTVKSWEYGERNISKSAEKLLRVHCESIENNTHSGNKEKLNFEKQSIEEKLNCLRQDNISLKEKIELLEKKSEIAQEINRVYLKAIMAHLSVGEDLNQELGTLESELKKISSN</sequence>
<dbReference type="Pfam" id="PF01381">
    <property type="entry name" value="HTH_3"/>
    <property type="match status" value="1"/>
</dbReference>
<accession>A0A381FBL2</accession>
<reference evidence="4 6" key="2">
    <citation type="submission" date="2018-06" db="EMBL/GenBank/DDBJ databases">
        <authorList>
            <consortium name="Pathogen Informatics"/>
            <person name="Doyle S."/>
        </authorList>
    </citation>
    <scope>NUCLEOTIDE SEQUENCE [LARGE SCALE GENOMIC DNA]</scope>
    <source>
        <strain evidence="4 6">NCTC13560</strain>
    </source>
</reference>
<dbReference type="InterPro" id="IPR001387">
    <property type="entry name" value="Cro/C1-type_HTH"/>
</dbReference>
<dbReference type="PROSITE" id="PS50943">
    <property type="entry name" value="HTH_CROC1"/>
    <property type="match status" value="1"/>
</dbReference>
<dbReference type="CDD" id="cd00093">
    <property type="entry name" value="HTH_XRE"/>
    <property type="match status" value="1"/>
</dbReference>
<dbReference type="KEGG" id="cil:EG358_07095"/>
<feature type="domain" description="HTH cro/C1-type" evidence="2">
    <location>
        <begin position="6"/>
        <end position="42"/>
    </location>
</feature>
<organism evidence="4 6">
    <name type="scientific">Chryseobacterium indoltheticum</name>
    <dbReference type="NCBI Taxonomy" id="254"/>
    <lineage>
        <taxon>Bacteria</taxon>
        <taxon>Pseudomonadati</taxon>
        <taxon>Bacteroidota</taxon>
        <taxon>Flavobacteriia</taxon>
        <taxon>Flavobacteriales</taxon>
        <taxon>Weeksellaceae</taxon>
        <taxon>Chryseobacterium group</taxon>
        <taxon>Chryseobacterium</taxon>
    </lineage>
</organism>
<gene>
    <name evidence="4" type="ORF">NCTC13560_02022</name>
    <name evidence="3" type="ORF">SAMN05421682_115129</name>
</gene>
<dbReference type="InterPro" id="IPR010982">
    <property type="entry name" value="Lambda_DNA-bd_dom_sf"/>
</dbReference>
<evidence type="ECO:0000256" key="1">
    <source>
        <dbReference type="SAM" id="Coils"/>
    </source>
</evidence>
<dbReference type="RefSeq" id="WP_076562386.1">
    <property type="nucleotide sequence ID" value="NZ_CP033929.1"/>
</dbReference>
<dbReference type="OrthoDB" id="1275154at2"/>
<dbReference type="SUPFAM" id="SSF47413">
    <property type="entry name" value="lambda repressor-like DNA-binding domains"/>
    <property type="match status" value="1"/>
</dbReference>
<keyword evidence="1" id="KW-0175">Coiled coil</keyword>
<protein>
    <submittedName>
        <fullName evidence="3 4">Helix-turn-helix</fullName>
    </submittedName>
</protein>
<dbReference type="SMART" id="SM00530">
    <property type="entry name" value="HTH_XRE"/>
    <property type="match status" value="1"/>
</dbReference>
<feature type="coiled-coil region" evidence="1">
    <location>
        <begin position="65"/>
        <end position="141"/>
    </location>
</feature>